<dbReference type="NCBIfam" id="TIGR00244">
    <property type="entry name" value="transcriptional regulator NrdR"/>
    <property type="match status" value="1"/>
</dbReference>
<dbReference type="HOGENOM" id="CLU_108412_0_0_0"/>
<evidence type="ECO:0000256" key="1">
    <source>
        <dbReference type="ARBA" id="ARBA00022491"/>
    </source>
</evidence>
<keyword evidence="5 7" id="KW-0238">DNA-binding</keyword>
<dbReference type="Pfam" id="PF03477">
    <property type="entry name" value="ATP-cone"/>
    <property type="match status" value="1"/>
</dbReference>
<evidence type="ECO:0000256" key="7">
    <source>
        <dbReference type="HAMAP-Rule" id="MF_00440"/>
    </source>
</evidence>
<comment type="function">
    <text evidence="7">Negatively regulates transcription of bacterial ribonucleotide reductase nrd genes and operons by binding to NrdR-boxes.</text>
</comment>
<evidence type="ECO:0000256" key="6">
    <source>
        <dbReference type="ARBA" id="ARBA00023163"/>
    </source>
</evidence>
<keyword evidence="7" id="KW-0862">Zinc</keyword>
<keyword evidence="2 7" id="KW-0547">Nucleotide-binding</keyword>
<dbReference type="GO" id="GO:0045892">
    <property type="term" value="P:negative regulation of DNA-templated transcription"/>
    <property type="evidence" value="ECO:0007669"/>
    <property type="project" value="UniProtKB-UniRule"/>
</dbReference>
<evidence type="ECO:0000256" key="5">
    <source>
        <dbReference type="ARBA" id="ARBA00023125"/>
    </source>
</evidence>
<dbReference type="Proteomes" id="UP000006804">
    <property type="component" value="Chromosome"/>
</dbReference>
<dbReference type="RefSeq" id="WP_013931705.1">
    <property type="nucleotide sequence ID" value="NC_015707.1"/>
</dbReference>
<dbReference type="InterPro" id="IPR003796">
    <property type="entry name" value="RNR_NrdR-like"/>
</dbReference>
<gene>
    <name evidence="7" type="primary">nrdR</name>
    <name evidence="9" type="ORF">Theth_0387</name>
</gene>
<dbReference type="EMBL" id="CP002351">
    <property type="protein sequence ID" value="AEH50482.1"/>
    <property type="molecule type" value="Genomic_DNA"/>
</dbReference>
<dbReference type="GO" id="GO:0005524">
    <property type="term" value="F:ATP binding"/>
    <property type="evidence" value="ECO:0007669"/>
    <property type="project" value="UniProtKB-UniRule"/>
</dbReference>
<comment type="cofactor">
    <cofactor evidence="7">
        <name>Zn(2+)</name>
        <dbReference type="ChEBI" id="CHEBI:29105"/>
    </cofactor>
    <text evidence="7">Binds 1 zinc ion.</text>
</comment>
<keyword evidence="7" id="KW-0479">Metal-binding</keyword>
<dbReference type="AlphaFoldDB" id="F7YVH1"/>
<evidence type="ECO:0000259" key="8">
    <source>
        <dbReference type="PROSITE" id="PS51161"/>
    </source>
</evidence>
<protein>
    <recommendedName>
        <fullName evidence="7">Transcriptional repressor NrdR</fullName>
    </recommendedName>
</protein>
<keyword evidence="1 7" id="KW-0678">Repressor</keyword>
<reference evidence="9 10" key="1">
    <citation type="submission" date="2010-11" db="EMBL/GenBank/DDBJ databases">
        <title>The complete genome of Thermotoga thermarum DSM 5069.</title>
        <authorList>
            <consortium name="US DOE Joint Genome Institute (JGI-PGF)"/>
            <person name="Lucas S."/>
            <person name="Copeland A."/>
            <person name="Lapidus A."/>
            <person name="Bruce D."/>
            <person name="Goodwin L."/>
            <person name="Pitluck S."/>
            <person name="Kyrpides N."/>
            <person name="Mavromatis K."/>
            <person name="Ivanova N."/>
            <person name="Zeytun A."/>
            <person name="Brettin T."/>
            <person name="Detter J.C."/>
            <person name="Tapia R."/>
            <person name="Han C."/>
            <person name="Land M."/>
            <person name="Hauser L."/>
            <person name="Markowitz V."/>
            <person name="Cheng J.-F."/>
            <person name="Hugenholtz P."/>
            <person name="Woyke T."/>
            <person name="Wu D."/>
            <person name="Spring S."/>
            <person name="Schroeder M."/>
            <person name="Brambilla E."/>
            <person name="Klenk H.-P."/>
            <person name="Eisen J.A."/>
        </authorList>
    </citation>
    <scope>NUCLEOTIDE SEQUENCE [LARGE SCALE GENOMIC DNA]</scope>
    <source>
        <strain evidence="9 10">DSM 5069</strain>
    </source>
</reference>
<dbReference type="PANTHER" id="PTHR30455">
    <property type="entry name" value="TRANSCRIPTIONAL REPRESSOR NRDR"/>
    <property type="match status" value="1"/>
</dbReference>
<dbReference type="PROSITE" id="PS51161">
    <property type="entry name" value="ATP_CONE"/>
    <property type="match status" value="1"/>
</dbReference>
<evidence type="ECO:0000256" key="3">
    <source>
        <dbReference type="ARBA" id="ARBA00022840"/>
    </source>
</evidence>
<dbReference type="PANTHER" id="PTHR30455:SF2">
    <property type="entry name" value="TRANSCRIPTIONAL REPRESSOR NRDR"/>
    <property type="match status" value="1"/>
</dbReference>
<dbReference type="PATRIC" id="fig|688269.3.peg.398"/>
<dbReference type="STRING" id="688269.Theth_0387"/>
<keyword evidence="3 7" id="KW-0067">ATP-binding</keyword>
<comment type="similarity">
    <text evidence="7">Belongs to the NrdR family.</text>
</comment>
<dbReference type="InterPro" id="IPR005144">
    <property type="entry name" value="ATP-cone_dom"/>
</dbReference>
<dbReference type="InterPro" id="IPR055173">
    <property type="entry name" value="NrdR-like_N"/>
</dbReference>
<keyword evidence="4 7" id="KW-0805">Transcription regulation</keyword>
<dbReference type="OrthoDB" id="9807461at2"/>
<feature type="domain" description="ATP-cone" evidence="8">
    <location>
        <begin position="49"/>
        <end position="139"/>
    </location>
</feature>
<dbReference type="Pfam" id="PF22811">
    <property type="entry name" value="Zn_ribbon_NrdR"/>
    <property type="match status" value="1"/>
</dbReference>
<evidence type="ECO:0000313" key="9">
    <source>
        <dbReference type="EMBL" id="AEH50482.1"/>
    </source>
</evidence>
<keyword evidence="10" id="KW-1185">Reference proteome</keyword>
<proteinExistence type="inferred from homology"/>
<accession>F7YVH1</accession>
<keyword evidence="7" id="KW-0863">Zinc-finger</keyword>
<feature type="zinc finger region" evidence="7">
    <location>
        <begin position="3"/>
        <end position="34"/>
    </location>
</feature>
<dbReference type="GO" id="GO:0008270">
    <property type="term" value="F:zinc ion binding"/>
    <property type="evidence" value="ECO:0007669"/>
    <property type="project" value="UniProtKB-UniRule"/>
</dbReference>
<evidence type="ECO:0000256" key="4">
    <source>
        <dbReference type="ARBA" id="ARBA00023015"/>
    </source>
</evidence>
<organism evidence="9 10">
    <name type="scientific">Pseudothermotoga thermarum DSM 5069</name>
    <dbReference type="NCBI Taxonomy" id="688269"/>
    <lineage>
        <taxon>Bacteria</taxon>
        <taxon>Thermotogati</taxon>
        <taxon>Thermotogota</taxon>
        <taxon>Thermotogae</taxon>
        <taxon>Thermotogales</taxon>
        <taxon>Thermotogaceae</taxon>
        <taxon>Pseudothermotoga</taxon>
    </lineage>
</organism>
<dbReference type="HAMAP" id="MF_00440">
    <property type="entry name" value="NrdR"/>
    <property type="match status" value="1"/>
</dbReference>
<dbReference type="eggNOG" id="COG1327">
    <property type="taxonomic scope" value="Bacteria"/>
</dbReference>
<dbReference type="GO" id="GO:0003677">
    <property type="term" value="F:DNA binding"/>
    <property type="evidence" value="ECO:0007669"/>
    <property type="project" value="UniProtKB-KW"/>
</dbReference>
<name>F7YVH1_9THEM</name>
<evidence type="ECO:0000256" key="2">
    <source>
        <dbReference type="ARBA" id="ARBA00022741"/>
    </source>
</evidence>
<dbReference type="KEGG" id="tta:Theth_0387"/>
<sequence length="169" mass="19508">MKCPFCGALETRVLDSRPTLDGTAIRRRRECIECGGRFTTYERYESLPIVVVKKDGRREAFDRKKILNGLLKACEKRPVPYEALEKIVEEVELAIQRQGNAEVQSKYIGELVMEKLKQLDQVAYVRFASVYKDFREIDQFLEIVKELKKDQEVREGGEKKHGLPNQGGL</sequence>
<evidence type="ECO:0000313" key="10">
    <source>
        <dbReference type="Proteomes" id="UP000006804"/>
    </source>
</evidence>
<keyword evidence="6 7" id="KW-0804">Transcription</keyword>